<protein>
    <submittedName>
        <fullName evidence="1">Uncharacterized protein</fullName>
    </submittedName>
</protein>
<keyword evidence="2" id="KW-1185">Reference proteome</keyword>
<dbReference type="AlphaFoldDB" id="A0A830BKH7"/>
<gene>
    <name evidence="1" type="ORF">PHJA_000881300</name>
</gene>
<comment type="caution">
    <text evidence="1">The sequence shown here is derived from an EMBL/GenBank/DDBJ whole genome shotgun (WGS) entry which is preliminary data.</text>
</comment>
<reference evidence="1" key="1">
    <citation type="submission" date="2020-07" db="EMBL/GenBank/DDBJ databases">
        <title>Ethylene signaling mediates host invasion by parasitic plants.</title>
        <authorList>
            <person name="Yoshida S."/>
        </authorList>
    </citation>
    <scope>NUCLEOTIDE SEQUENCE</scope>
    <source>
        <strain evidence="1">Okayama</strain>
    </source>
</reference>
<organism evidence="1 2">
    <name type="scientific">Phtheirospermum japonicum</name>
    <dbReference type="NCBI Taxonomy" id="374723"/>
    <lineage>
        <taxon>Eukaryota</taxon>
        <taxon>Viridiplantae</taxon>
        <taxon>Streptophyta</taxon>
        <taxon>Embryophyta</taxon>
        <taxon>Tracheophyta</taxon>
        <taxon>Spermatophyta</taxon>
        <taxon>Magnoliopsida</taxon>
        <taxon>eudicotyledons</taxon>
        <taxon>Gunneridae</taxon>
        <taxon>Pentapetalae</taxon>
        <taxon>asterids</taxon>
        <taxon>lamiids</taxon>
        <taxon>Lamiales</taxon>
        <taxon>Orobanchaceae</taxon>
        <taxon>Orobanchaceae incertae sedis</taxon>
        <taxon>Phtheirospermum</taxon>
    </lineage>
</organism>
<evidence type="ECO:0000313" key="1">
    <source>
        <dbReference type="EMBL" id="GFP87376.1"/>
    </source>
</evidence>
<dbReference type="EMBL" id="BMAC01000142">
    <property type="protein sequence ID" value="GFP87376.1"/>
    <property type="molecule type" value="Genomic_DNA"/>
</dbReference>
<evidence type="ECO:0000313" key="2">
    <source>
        <dbReference type="Proteomes" id="UP000653305"/>
    </source>
</evidence>
<proteinExistence type="predicted"/>
<accession>A0A830BKH7</accession>
<name>A0A830BKH7_9LAMI</name>
<sequence length="165" mass="18829">MGSLNCPLLINFDQEKSFYSSSADPRFHVVSFKISCKSTLSKWVINEDSEVPRLLKRTIQPLIETFVVVTREQVACREKAREILGKELRNWPVEPEQLRQLIDAVLEKAREMVECMPPHRNSVHLTFRVASGHLYIFDEGEKGCTVPSVESTIESLEKLILSLGN</sequence>
<dbReference type="Proteomes" id="UP000653305">
    <property type="component" value="Unassembled WGS sequence"/>
</dbReference>